<dbReference type="InterPro" id="IPR001611">
    <property type="entry name" value="Leu-rich_rpt"/>
</dbReference>
<name>A0AAW1H247_SAPOF</name>
<dbReference type="AlphaFoldDB" id="A0AAW1H247"/>
<dbReference type="PANTHER" id="PTHR47186">
    <property type="entry name" value="LEUCINE-RICH REPEAT-CONTAINING PROTEIN 57"/>
    <property type="match status" value="1"/>
</dbReference>
<accession>A0AAW1H247</accession>
<gene>
    <name evidence="4" type="ORF">RND81_12G018400</name>
</gene>
<organism evidence="4 5">
    <name type="scientific">Saponaria officinalis</name>
    <name type="common">Common soapwort</name>
    <name type="synonym">Lychnis saponaria</name>
    <dbReference type="NCBI Taxonomy" id="3572"/>
    <lineage>
        <taxon>Eukaryota</taxon>
        <taxon>Viridiplantae</taxon>
        <taxon>Streptophyta</taxon>
        <taxon>Embryophyta</taxon>
        <taxon>Tracheophyta</taxon>
        <taxon>Spermatophyta</taxon>
        <taxon>Magnoliopsida</taxon>
        <taxon>eudicotyledons</taxon>
        <taxon>Gunneridae</taxon>
        <taxon>Pentapetalae</taxon>
        <taxon>Caryophyllales</taxon>
        <taxon>Caryophyllaceae</taxon>
        <taxon>Caryophylleae</taxon>
        <taxon>Saponaria</taxon>
    </lineage>
</organism>
<keyword evidence="1" id="KW-0433">Leucine-rich repeat</keyword>
<reference evidence="4" key="1">
    <citation type="submission" date="2024-03" db="EMBL/GenBank/DDBJ databases">
        <title>WGS assembly of Saponaria officinalis var. Norfolk2.</title>
        <authorList>
            <person name="Jenkins J."/>
            <person name="Shu S."/>
            <person name="Grimwood J."/>
            <person name="Barry K."/>
            <person name="Goodstein D."/>
            <person name="Schmutz J."/>
            <person name="Leebens-Mack J."/>
            <person name="Osbourn A."/>
        </authorList>
    </citation>
    <scope>NUCLEOTIDE SEQUENCE [LARGE SCALE GENOMIC DNA]</scope>
    <source>
        <strain evidence="4">JIC</strain>
    </source>
</reference>
<dbReference type="Gene3D" id="3.80.10.10">
    <property type="entry name" value="Ribonuclease Inhibitor"/>
    <property type="match status" value="1"/>
</dbReference>
<evidence type="ECO:0000313" key="5">
    <source>
        <dbReference type="Proteomes" id="UP001443914"/>
    </source>
</evidence>
<evidence type="ECO:0000259" key="3">
    <source>
        <dbReference type="Pfam" id="PF25019"/>
    </source>
</evidence>
<dbReference type="InterPro" id="IPR032675">
    <property type="entry name" value="LRR_dom_sf"/>
</dbReference>
<dbReference type="SMART" id="SM00369">
    <property type="entry name" value="LRR_TYP"/>
    <property type="match status" value="3"/>
</dbReference>
<dbReference type="SUPFAM" id="SSF52058">
    <property type="entry name" value="L domain-like"/>
    <property type="match status" value="1"/>
</dbReference>
<protein>
    <recommendedName>
        <fullName evidence="3">R13L1/DRL21-like LRR repeat region domain-containing protein</fullName>
    </recommendedName>
</protein>
<feature type="domain" description="R13L1/DRL21-like LRR repeat region" evidence="3">
    <location>
        <begin position="321"/>
        <end position="446"/>
    </location>
</feature>
<dbReference type="InterPro" id="IPR056789">
    <property type="entry name" value="LRR_R13L1-DRL21"/>
</dbReference>
<sequence>MYSVTYLQHITLQILQNLKSKYLSIHVNTEEERQDKGMWPKLSKVLNEQEKWEIKSHMKDEKWVKLFCTLFENYEFDQSTLVQLWIASGFMWGRYKDYIGDWCFENLLWRGYIRHCTTCYPNEKKLYKVDVTRLMEGLEGLLESKELHLRLKDHHFEGSEHVQRLALVGDAIDEDTFNVTKFKELKTLLLLCKDASNINTVPDDLLALKHLEVLDLSRTQIKELPDSIENLVDLRYLDLSFTLIELLPEAIDCLSKLQTLKLNDCRRLLRLPEGTRKLTSLEHLELDVLNQLPFMPRGIGSLTQLKSLSAFLIDKDEGRSIAELKNMNHLTGRLCISGLENVVDGHEARKADLWNKDKLTELEFRWDESKKYSRSKNIDILEMLRPSFQLEKLQLSYCNASGIPSWIDDPSFDKLTSIILFKCNIAVGIDSLQQLPSLKSLSLIDMLYVVFLTRHPYQHGIIFPKLQRLTIVSIYHLYSWDGIMKEDYLNLSELIIERCWSLFELPSPILKRYKLKHLEVINCSNLDSFLDKELSTSLATLIIEDCPKINKWIKENKDDWRKNIKHVENVYIDQDED</sequence>
<proteinExistence type="predicted"/>
<dbReference type="Pfam" id="PF13855">
    <property type="entry name" value="LRR_8"/>
    <property type="match status" value="1"/>
</dbReference>
<comment type="caution">
    <text evidence="4">The sequence shown here is derived from an EMBL/GenBank/DDBJ whole genome shotgun (WGS) entry which is preliminary data.</text>
</comment>
<dbReference type="PROSITE" id="PS51450">
    <property type="entry name" value="LRR"/>
    <property type="match status" value="1"/>
</dbReference>
<dbReference type="Pfam" id="PF25019">
    <property type="entry name" value="LRR_R13L1-DRL21"/>
    <property type="match status" value="1"/>
</dbReference>
<evidence type="ECO:0000256" key="2">
    <source>
        <dbReference type="ARBA" id="ARBA00022737"/>
    </source>
</evidence>
<dbReference type="InterPro" id="IPR003591">
    <property type="entry name" value="Leu-rich_rpt_typical-subtyp"/>
</dbReference>
<keyword evidence="2" id="KW-0677">Repeat</keyword>
<keyword evidence="5" id="KW-1185">Reference proteome</keyword>
<dbReference type="EMBL" id="JBDFQZ010000012">
    <property type="protein sequence ID" value="KAK9671270.1"/>
    <property type="molecule type" value="Genomic_DNA"/>
</dbReference>
<dbReference type="Proteomes" id="UP001443914">
    <property type="component" value="Unassembled WGS sequence"/>
</dbReference>
<dbReference type="PANTHER" id="PTHR47186:SF24">
    <property type="entry name" value="DISEASE RESISTANCE RPP13-LIKE PROTEIN 1"/>
    <property type="match status" value="1"/>
</dbReference>
<evidence type="ECO:0000313" key="4">
    <source>
        <dbReference type="EMBL" id="KAK9671270.1"/>
    </source>
</evidence>
<evidence type="ECO:0000256" key="1">
    <source>
        <dbReference type="ARBA" id="ARBA00022614"/>
    </source>
</evidence>